<organism evidence="2 3">
    <name type="scientific">Streptomyces caelestis</name>
    <dbReference type="NCBI Taxonomy" id="36816"/>
    <lineage>
        <taxon>Bacteria</taxon>
        <taxon>Bacillati</taxon>
        <taxon>Actinomycetota</taxon>
        <taxon>Actinomycetes</taxon>
        <taxon>Kitasatosporales</taxon>
        <taxon>Streptomycetaceae</taxon>
        <taxon>Streptomyces</taxon>
    </lineage>
</organism>
<dbReference type="AlphaFoldDB" id="A0A7W9HCZ6"/>
<dbReference type="Proteomes" id="UP000590647">
    <property type="component" value="Unassembled WGS sequence"/>
</dbReference>
<comment type="caution">
    <text evidence="2">The sequence shown here is derived from an EMBL/GenBank/DDBJ whole genome shotgun (WGS) entry which is preliminary data.</text>
</comment>
<evidence type="ECO:0000313" key="2">
    <source>
        <dbReference type="EMBL" id="MBB5799950.1"/>
    </source>
</evidence>
<feature type="compositionally biased region" description="Basic and acidic residues" evidence="1">
    <location>
        <begin position="51"/>
        <end position="60"/>
    </location>
</feature>
<reference evidence="2 3" key="1">
    <citation type="submission" date="2020-08" db="EMBL/GenBank/DDBJ databases">
        <title>Sequencing the genomes of 1000 actinobacteria strains.</title>
        <authorList>
            <person name="Klenk H.-P."/>
        </authorList>
    </citation>
    <scope>NUCLEOTIDE SEQUENCE [LARGE SCALE GENOMIC DNA]</scope>
    <source>
        <strain evidence="2 3">DSM 40084</strain>
    </source>
</reference>
<proteinExistence type="predicted"/>
<feature type="compositionally biased region" description="Basic and acidic residues" evidence="1">
    <location>
        <begin position="30"/>
        <end position="40"/>
    </location>
</feature>
<protein>
    <submittedName>
        <fullName evidence="2">Uncharacterized protein</fullName>
    </submittedName>
</protein>
<accession>A0A7W9HCZ6</accession>
<sequence length="60" mass="6387">MTPDTDRPQADAVACTGLVHAFGETRAVDGLDVGSRDVPKRQPSPGTPEVTNERIVRIVS</sequence>
<evidence type="ECO:0000313" key="3">
    <source>
        <dbReference type="Proteomes" id="UP000590647"/>
    </source>
</evidence>
<name>A0A7W9HCZ6_9ACTN</name>
<evidence type="ECO:0000256" key="1">
    <source>
        <dbReference type="SAM" id="MobiDB-lite"/>
    </source>
</evidence>
<feature type="region of interest" description="Disordered" evidence="1">
    <location>
        <begin position="30"/>
        <end position="60"/>
    </location>
</feature>
<gene>
    <name evidence="2" type="ORF">HDA41_007914</name>
</gene>
<keyword evidence="3" id="KW-1185">Reference proteome</keyword>
<dbReference type="EMBL" id="JACHNE010000001">
    <property type="protein sequence ID" value="MBB5799950.1"/>
    <property type="molecule type" value="Genomic_DNA"/>
</dbReference>